<proteinExistence type="predicted"/>
<accession>A0A6J7DG51</accession>
<feature type="region of interest" description="Disordered" evidence="1">
    <location>
        <begin position="89"/>
        <end position="115"/>
    </location>
</feature>
<dbReference type="AlphaFoldDB" id="A0A6J7DG51"/>
<sequence length="115" mass="12869">MSVKSQPRAKAEPQHLVALARANRVRLARAALKRNIASADTEVAGVLLSNPWEVESMTVADLLSCQRRWGVTRCRRFLAKSRISETRTVGTLTQRQRTELADRLQTEPNLKSVSS</sequence>
<name>A0A6J7DG51_9ZZZZ</name>
<feature type="compositionally biased region" description="Basic and acidic residues" evidence="1">
    <location>
        <begin position="96"/>
        <end position="105"/>
    </location>
</feature>
<protein>
    <submittedName>
        <fullName evidence="2">Unannotated protein</fullName>
    </submittedName>
</protein>
<dbReference type="Gene3D" id="1.10.8.50">
    <property type="match status" value="1"/>
</dbReference>
<evidence type="ECO:0000256" key="1">
    <source>
        <dbReference type="SAM" id="MobiDB-lite"/>
    </source>
</evidence>
<evidence type="ECO:0000313" key="2">
    <source>
        <dbReference type="EMBL" id="CAB4867399.1"/>
    </source>
</evidence>
<feature type="compositionally biased region" description="Polar residues" evidence="1">
    <location>
        <begin position="106"/>
        <end position="115"/>
    </location>
</feature>
<gene>
    <name evidence="2" type="ORF">UFOPK3444_00530</name>
</gene>
<organism evidence="2">
    <name type="scientific">freshwater metagenome</name>
    <dbReference type="NCBI Taxonomy" id="449393"/>
    <lineage>
        <taxon>unclassified sequences</taxon>
        <taxon>metagenomes</taxon>
        <taxon>ecological metagenomes</taxon>
    </lineage>
</organism>
<reference evidence="2" key="1">
    <citation type="submission" date="2020-05" db="EMBL/GenBank/DDBJ databases">
        <authorList>
            <person name="Chiriac C."/>
            <person name="Salcher M."/>
            <person name="Ghai R."/>
            <person name="Kavagutti S V."/>
        </authorList>
    </citation>
    <scope>NUCLEOTIDE SEQUENCE</scope>
</reference>
<dbReference type="EMBL" id="CAFBLU010000006">
    <property type="protein sequence ID" value="CAB4867399.1"/>
    <property type="molecule type" value="Genomic_DNA"/>
</dbReference>